<proteinExistence type="predicted"/>
<dbReference type="AlphaFoldDB" id="A0A2P5FDE8"/>
<sequence>MVSTTIHANHLSTTNLSTIFFSSLLGPLPRANYAAQINGFNSNWLLDSGASHHVTVDLNNFSFHSYYEGSEDIIIGDGTKLNITHTGSMNLPSIAGSFLLSNILCVPNMKKNLISVSKLCHSNNVSIEFLSTHFFCEGSSHGNTTGTRFQ</sequence>
<dbReference type="Proteomes" id="UP000237000">
    <property type="component" value="Unassembled WGS sequence"/>
</dbReference>
<evidence type="ECO:0000259" key="1">
    <source>
        <dbReference type="Pfam" id="PF22936"/>
    </source>
</evidence>
<dbReference type="InParanoid" id="A0A2P5FDE8"/>
<evidence type="ECO:0000313" key="2">
    <source>
        <dbReference type="EMBL" id="PON95822.1"/>
    </source>
</evidence>
<dbReference type="EMBL" id="JXTC01000042">
    <property type="protein sequence ID" value="PON95822.1"/>
    <property type="molecule type" value="Genomic_DNA"/>
</dbReference>
<feature type="domain" description="Retrovirus-related Pol polyprotein from transposon TNT 1-94-like beta-barrel" evidence="1">
    <location>
        <begin position="44"/>
        <end position="121"/>
    </location>
</feature>
<accession>A0A2P5FDE8</accession>
<name>A0A2P5FDE8_TREOI</name>
<reference evidence="3" key="1">
    <citation type="submission" date="2016-06" db="EMBL/GenBank/DDBJ databases">
        <title>Parallel loss of symbiosis genes in relatives of nitrogen-fixing non-legume Parasponia.</title>
        <authorList>
            <person name="Van Velzen R."/>
            <person name="Holmer R."/>
            <person name="Bu F."/>
            <person name="Rutten L."/>
            <person name="Van Zeijl A."/>
            <person name="Liu W."/>
            <person name="Santuari L."/>
            <person name="Cao Q."/>
            <person name="Sharma T."/>
            <person name="Shen D."/>
            <person name="Roswanjaya Y."/>
            <person name="Wardhani T."/>
            <person name="Kalhor M.S."/>
            <person name="Jansen J."/>
            <person name="Van den Hoogen J."/>
            <person name="Gungor B."/>
            <person name="Hartog M."/>
            <person name="Hontelez J."/>
            <person name="Verver J."/>
            <person name="Yang W.-C."/>
            <person name="Schijlen E."/>
            <person name="Repin R."/>
            <person name="Schilthuizen M."/>
            <person name="Schranz E."/>
            <person name="Heidstra R."/>
            <person name="Miyata K."/>
            <person name="Fedorova E."/>
            <person name="Kohlen W."/>
            <person name="Bisseling T."/>
            <person name="Smit S."/>
            <person name="Geurts R."/>
        </authorList>
    </citation>
    <scope>NUCLEOTIDE SEQUENCE [LARGE SCALE GENOMIC DNA]</scope>
    <source>
        <strain evidence="3">cv. RG33-2</strain>
    </source>
</reference>
<keyword evidence="3" id="KW-1185">Reference proteome</keyword>
<gene>
    <name evidence="2" type="ORF">TorRG33x02_083450</name>
</gene>
<comment type="caution">
    <text evidence="2">The sequence shown here is derived from an EMBL/GenBank/DDBJ whole genome shotgun (WGS) entry which is preliminary data.</text>
</comment>
<protein>
    <recommendedName>
        <fullName evidence="1">Retrovirus-related Pol polyprotein from transposon TNT 1-94-like beta-barrel domain-containing protein</fullName>
    </recommendedName>
</protein>
<dbReference type="STRING" id="63057.A0A2P5FDE8"/>
<dbReference type="OrthoDB" id="1937754at2759"/>
<dbReference type="InterPro" id="IPR054722">
    <property type="entry name" value="PolX-like_BBD"/>
</dbReference>
<dbReference type="Pfam" id="PF22936">
    <property type="entry name" value="Pol_BBD"/>
    <property type="match status" value="1"/>
</dbReference>
<organism evidence="2 3">
    <name type="scientific">Trema orientale</name>
    <name type="common">Charcoal tree</name>
    <name type="synonym">Celtis orientalis</name>
    <dbReference type="NCBI Taxonomy" id="63057"/>
    <lineage>
        <taxon>Eukaryota</taxon>
        <taxon>Viridiplantae</taxon>
        <taxon>Streptophyta</taxon>
        <taxon>Embryophyta</taxon>
        <taxon>Tracheophyta</taxon>
        <taxon>Spermatophyta</taxon>
        <taxon>Magnoliopsida</taxon>
        <taxon>eudicotyledons</taxon>
        <taxon>Gunneridae</taxon>
        <taxon>Pentapetalae</taxon>
        <taxon>rosids</taxon>
        <taxon>fabids</taxon>
        <taxon>Rosales</taxon>
        <taxon>Cannabaceae</taxon>
        <taxon>Trema</taxon>
    </lineage>
</organism>
<evidence type="ECO:0000313" key="3">
    <source>
        <dbReference type="Proteomes" id="UP000237000"/>
    </source>
</evidence>